<dbReference type="Gene3D" id="1.10.10.60">
    <property type="entry name" value="Homeodomain-like"/>
    <property type="match status" value="4"/>
</dbReference>
<evidence type="ECO:0000313" key="5">
    <source>
        <dbReference type="EMBL" id="PXV93655.1"/>
    </source>
</evidence>
<dbReference type="AlphaFoldDB" id="A0A318EQ95"/>
<dbReference type="InterPro" id="IPR009057">
    <property type="entry name" value="Homeodomain-like_sf"/>
</dbReference>
<keyword evidence="2 5" id="KW-0238">DNA-binding</keyword>
<dbReference type="GO" id="GO:0043565">
    <property type="term" value="F:sequence-specific DNA binding"/>
    <property type="evidence" value="ECO:0007669"/>
    <property type="project" value="InterPro"/>
</dbReference>
<keyword evidence="1" id="KW-0805">Transcription regulation</keyword>
<evidence type="ECO:0000256" key="1">
    <source>
        <dbReference type="ARBA" id="ARBA00023015"/>
    </source>
</evidence>
<dbReference type="Pfam" id="PF12833">
    <property type="entry name" value="HTH_18"/>
    <property type="match status" value="2"/>
</dbReference>
<evidence type="ECO:0000259" key="4">
    <source>
        <dbReference type="PROSITE" id="PS01124"/>
    </source>
</evidence>
<dbReference type="PROSITE" id="PS01124">
    <property type="entry name" value="HTH_ARAC_FAMILY_2"/>
    <property type="match status" value="2"/>
</dbReference>
<evidence type="ECO:0000313" key="6">
    <source>
        <dbReference type="Proteomes" id="UP000247523"/>
    </source>
</evidence>
<dbReference type="SUPFAM" id="SSF46689">
    <property type="entry name" value="Homeodomain-like"/>
    <property type="match status" value="1"/>
</dbReference>
<reference evidence="5 6" key="1">
    <citation type="submission" date="2018-05" db="EMBL/GenBank/DDBJ databases">
        <title>Genomic Encyclopedia of Type Strains, Phase IV (KMG-IV): sequencing the most valuable type-strain genomes for metagenomic binning, comparative biology and taxonomic classification.</title>
        <authorList>
            <person name="Goeker M."/>
        </authorList>
    </citation>
    <scope>NUCLEOTIDE SEQUENCE [LARGE SCALE GENOMIC DNA]</scope>
    <source>
        <strain evidence="5 6">DSM 28816</strain>
    </source>
</reference>
<sequence length="415" mass="49089">MTKEVVEVQTQYCSSIDIKKICSFDYEIIDEKTNPLYHQSPRFLYIKKGKGKMMVDTELYELKPDCLLSILPWDCTEIIEVEETLQYEIIKYNYDIVSNILKAINYQDAQEKPILKKFEESPVIFVREEIKEEILYLFDKLKKEVGVESLMEFPETQNYREIYIGTLLSELIVLFCREIDGQRQVPTTLARPDDKRSLLLRYIYMHLSEKITLDRISKQFYMSKSSISKYIMDKTGLSFNELINEMRVTKTVNYLLYTDFTLEELAPILGYVDAAHISKVFFSKMEDKIGNYRKTYQKVLNTAHVRENKQDYQIIKYISDNFTEEIAARSVADQFHISLIELNKILVIHLEKNFYEYLNLLRINKACELLIESDMSITDIAIEVGYNTVKTFRRNFVQLRHKTPGDFKKNTRIQE</sequence>
<dbReference type="GO" id="GO:0003700">
    <property type="term" value="F:DNA-binding transcription factor activity"/>
    <property type="evidence" value="ECO:0007669"/>
    <property type="project" value="InterPro"/>
</dbReference>
<dbReference type="PANTHER" id="PTHR43280:SF2">
    <property type="entry name" value="HTH-TYPE TRANSCRIPTIONAL REGULATOR EXSA"/>
    <property type="match status" value="1"/>
</dbReference>
<gene>
    <name evidence="5" type="ORF">C8E03_102428</name>
</gene>
<comment type="caution">
    <text evidence="5">The sequence shown here is derived from an EMBL/GenBank/DDBJ whole genome shotgun (WGS) entry which is preliminary data.</text>
</comment>
<dbReference type="Proteomes" id="UP000247523">
    <property type="component" value="Unassembled WGS sequence"/>
</dbReference>
<dbReference type="RefSeq" id="WP_170122917.1">
    <property type="nucleotide sequence ID" value="NZ_NOKA02000003.1"/>
</dbReference>
<protein>
    <submittedName>
        <fullName evidence="5">AraC-like DNA-binding protein</fullName>
    </submittedName>
</protein>
<dbReference type="EMBL" id="QICS01000002">
    <property type="protein sequence ID" value="PXV93655.1"/>
    <property type="molecule type" value="Genomic_DNA"/>
</dbReference>
<organism evidence="5 6">
    <name type="scientific">Lachnotalea glycerini</name>
    <dbReference type="NCBI Taxonomy" id="1763509"/>
    <lineage>
        <taxon>Bacteria</taxon>
        <taxon>Bacillati</taxon>
        <taxon>Bacillota</taxon>
        <taxon>Clostridia</taxon>
        <taxon>Lachnospirales</taxon>
        <taxon>Lachnospiraceae</taxon>
        <taxon>Lachnotalea</taxon>
    </lineage>
</organism>
<accession>A0A318EQ95</accession>
<dbReference type="SMART" id="SM00342">
    <property type="entry name" value="HTH_ARAC"/>
    <property type="match status" value="2"/>
</dbReference>
<feature type="domain" description="HTH araC/xylS-type" evidence="4">
    <location>
        <begin position="197"/>
        <end position="295"/>
    </location>
</feature>
<name>A0A318EQ95_9FIRM</name>
<evidence type="ECO:0000256" key="3">
    <source>
        <dbReference type="ARBA" id="ARBA00023163"/>
    </source>
</evidence>
<proteinExistence type="predicted"/>
<dbReference type="PANTHER" id="PTHR43280">
    <property type="entry name" value="ARAC-FAMILY TRANSCRIPTIONAL REGULATOR"/>
    <property type="match status" value="1"/>
</dbReference>
<dbReference type="InterPro" id="IPR018060">
    <property type="entry name" value="HTH_AraC"/>
</dbReference>
<feature type="domain" description="HTH araC/xylS-type" evidence="4">
    <location>
        <begin position="312"/>
        <end position="410"/>
    </location>
</feature>
<evidence type="ECO:0000256" key="2">
    <source>
        <dbReference type="ARBA" id="ARBA00023125"/>
    </source>
</evidence>
<keyword evidence="3" id="KW-0804">Transcription</keyword>